<evidence type="ECO:0000313" key="5">
    <source>
        <dbReference type="EMBL" id="PPR06622.1"/>
    </source>
</evidence>
<feature type="compositionally biased region" description="Polar residues" evidence="3">
    <location>
        <begin position="257"/>
        <end position="269"/>
    </location>
</feature>
<evidence type="ECO:0000256" key="2">
    <source>
        <dbReference type="PROSITE-ProRule" id="PRU00505"/>
    </source>
</evidence>
<gene>
    <name evidence="5" type="ORF">CVT26_001164</name>
</gene>
<dbReference type="PROSITE" id="PS51088">
    <property type="entry name" value="TEA_2"/>
    <property type="match status" value="1"/>
</dbReference>
<evidence type="ECO:0000256" key="1">
    <source>
        <dbReference type="ARBA" id="ARBA00008421"/>
    </source>
</evidence>
<evidence type="ECO:0000256" key="3">
    <source>
        <dbReference type="SAM" id="MobiDB-lite"/>
    </source>
</evidence>
<organism evidence="5 6">
    <name type="scientific">Gymnopilus dilepis</name>
    <dbReference type="NCBI Taxonomy" id="231916"/>
    <lineage>
        <taxon>Eukaryota</taxon>
        <taxon>Fungi</taxon>
        <taxon>Dikarya</taxon>
        <taxon>Basidiomycota</taxon>
        <taxon>Agaricomycotina</taxon>
        <taxon>Agaricomycetes</taxon>
        <taxon>Agaricomycetidae</taxon>
        <taxon>Agaricales</taxon>
        <taxon>Agaricineae</taxon>
        <taxon>Hymenogastraceae</taxon>
        <taxon>Gymnopilus</taxon>
    </lineage>
</organism>
<feature type="region of interest" description="Disordered" evidence="3">
    <location>
        <begin position="146"/>
        <end position="180"/>
    </location>
</feature>
<dbReference type="OrthoDB" id="10006572at2759"/>
<reference evidence="5 6" key="1">
    <citation type="journal article" date="2018" name="Evol. Lett.">
        <title>Horizontal gene cluster transfer increased hallucinogenic mushroom diversity.</title>
        <authorList>
            <person name="Reynolds H.T."/>
            <person name="Vijayakumar V."/>
            <person name="Gluck-Thaler E."/>
            <person name="Korotkin H.B."/>
            <person name="Matheny P.B."/>
            <person name="Slot J.C."/>
        </authorList>
    </citation>
    <scope>NUCLEOTIDE SEQUENCE [LARGE SCALE GENOMIC DNA]</scope>
    <source>
        <strain evidence="5 6">SRW20</strain>
    </source>
</reference>
<evidence type="ECO:0000259" key="4">
    <source>
        <dbReference type="PROSITE" id="PS51088"/>
    </source>
</evidence>
<evidence type="ECO:0000313" key="6">
    <source>
        <dbReference type="Proteomes" id="UP000284706"/>
    </source>
</evidence>
<protein>
    <recommendedName>
        <fullName evidence="4">TEA domain-containing protein</fullName>
    </recommendedName>
</protein>
<feature type="region of interest" description="Disordered" evidence="3">
    <location>
        <begin position="1"/>
        <end position="43"/>
    </location>
</feature>
<name>A0A409YUE4_9AGAR</name>
<dbReference type="Proteomes" id="UP000284706">
    <property type="component" value="Unassembled WGS sequence"/>
</dbReference>
<dbReference type="SMART" id="SM00426">
    <property type="entry name" value="TEA"/>
    <property type="match status" value="1"/>
</dbReference>
<feature type="compositionally biased region" description="Low complexity" evidence="3">
    <location>
        <begin position="155"/>
        <end position="165"/>
    </location>
</feature>
<dbReference type="STRING" id="231916.A0A409YUE4"/>
<dbReference type="InterPro" id="IPR000818">
    <property type="entry name" value="TEA/ATTS_dom"/>
</dbReference>
<dbReference type="InParanoid" id="A0A409YUE4"/>
<dbReference type="EMBL" id="NHYE01000269">
    <property type="protein sequence ID" value="PPR06622.1"/>
    <property type="molecule type" value="Genomic_DNA"/>
</dbReference>
<accession>A0A409YUE4</accession>
<feature type="compositionally biased region" description="Polar residues" evidence="3">
    <location>
        <begin position="446"/>
        <end position="458"/>
    </location>
</feature>
<dbReference type="Gene3D" id="6.10.20.40">
    <property type="entry name" value="TEA/ATTS domain"/>
    <property type="match status" value="1"/>
</dbReference>
<proteinExistence type="inferred from homology"/>
<sequence>MSSSRHHSSPSSSSMKKHDPHSSSITPQRKHRKLLKDGSGEEVWPESIEKVFVQGLREYWESPYAAYSQSRGRSRWRNQFLVDYLSKHGIDRSKKQVASHIQVLRNMWKGEPEFHLVAGGDELYPENESPAATNVKLEESNSLIPFDWEDPDLPPSNSVSPNFSPADSQSEFPPTPEHRPNLYPSDFGVVHPKAPLDLSYAAPGMASPSISPNGEFMQLPPFTDPHSPFAVSPSPSKYAMPATQVQMSYPPRRPEHTQPSVNRHLSATPTHHRRSRNKVTAILLQADGMTPFSVKVDALSQPAQQVQPPFTLRVRLCVPTMNDARAPATLHGFHGFISLESVWSSTGRCISRVYQNGHCISSEEGALNVTHINVGTVNATLPESPLSRCRWLDPSFSIVLTQEIIVDDETLLFMMYELDRKNGGPMPSAMLLGYQKYRAADKGTPMPTTVSPSPNTSLPFPHAGPYPRPPTQPSLSYALSPMRYPAAVPPKY</sequence>
<dbReference type="InterPro" id="IPR038096">
    <property type="entry name" value="TEA/ATTS_sf"/>
</dbReference>
<feature type="domain" description="TEA" evidence="4">
    <location>
        <begin position="37"/>
        <end position="111"/>
    </location>
</feature>
<feature type="DNA-binding region" description="TEA" evidence="2">
    <location>
        <begin position="37"/>
        <end position="111"/>
    </location>
</feature>
<feature type="compositionally biased region" description="Pro residues" evidence="3">
    <location>
        <begin position="462"/>
        <end position="472"/>
    </location>
</feature>
<comment type="caution">
    <text evidence="5">The sequence shown here is derived from an EMBL/GenBank/DDBJ whole genome shotgun (WGS) entry which is preliminary data.</text>
</comment>
<dbReference type="GO" id="GO:0003700">
    <property type="term" value="F:DNA-binding transcription factor activity"/>
    <property type="evidence" value="ECO:0007669"/>
    <property type="project" value="InterPro"/>
</dbReference>
<dbReference type="AlphaFoldDB" id="A0A409YUE4"/>
<keyword evidence="6" id="KW-1185">Reference proteome</keyword>
<dbReference type="Pfam" id="PF01285">
    <property type="entry name" value="TEA"/>
    <property type="match status" value="1"/>
</dbReference>
<feature type="region of interest" description="Disordered" evidence="3">
    <location>
        <begin position="442"/>
        <end position="474"/>
    </location>
</feature>
<comment type="similarity">
    <text evidence="1">Belongs to the TEC1 family.</text>
</comment>
<feature type="region of interest" description="Disordered" evidence="3">
    <location>
        <begin position="251"/>
        <end position="275"/>
    </location>
</feature>